<dbReference type="OrthoDB" id="2666777at2759"/>
<gene>
    <name evidence="2" type="ORF">CPB84DRAFT_1643765</name>
</gene>
<feature type="region of interest" description="Disordered" evidence="1">
    <location>
        <begin position="49"/>
        <end position="75"/>
    </location>
</feature>
<name>A0A9P5N7B9_GYMJU</name>
<comment type="caution">
    <text evidence="2">The sequence shown here is derived from an EMBL/GenBank/DDBJ whole genome shotgun (WGS) entry which is preliminary data.</text>
</comment>
<sequence>VDAIVCIDACFTQKHCKSQGNAWQAPNVHPETIFIPSEELKSIEDLVEELRPSKQSKKNNQSKKPKPKDTQNAEQ</sequence>
<reference evidence="2" key="1">
    <citation type="submission" date="2020-11" db="EMBL/GenBank/DDBJ databases">
        <authorList>
            <consortium name="DOE Joint Genome Institute"/>
            <person name="Ahrendt S."/>
            <person name="Riley R."/>
            <person name="Andreopoulos W."/>
            <person name="LaButti K."/>
            <person name="Pangilinan J."/>
            <person name="Ruiz-duenas F.J."/>
            <person name="Barrasa J.M."/>
            <person name="Sanchez-Garcia M."/>
            <person name="Camarero S."/>
            <person name="Miyauchi S."/>
            <person name="Serrano A."/>
            <person name="Linde D."/>
            <person name="Babiker R."/>
            <person name="Drula E."/>
            <person name="Ayuso-Fernandez I."/>
            <person name="Pacheco R."/>
            <person name="Padilla G."/>
            <person name="Ferreira P."/>
            <person name="Barriuso J."/>
            <person name="Kellner H."/>
            <person name="Castanera R."/>
            <person name="Alfaro M."/>
            <person name="Ramirez L."/>
            <person name="Pisabarro A.G."/>
            <person name="Kuo A."/>
            <person name="Tritt A."/>
            <person name="Lipzen A."/>
            <person name="He G."/>
            <person name="Yan M."/>
            <person name="Ng V."/>
            <person name="Cullen D."/>
            <person name="Martin F."/>
            <person name="Rosso M.-N."/>
            <person name="Henrissat B."/>
            <person name="Hibbett D."/>
            <person name="Martinez A.T."/>
            <person name="Grigoriev I.V."/>
        </authorList>
    </citation>
    <scope>NUCLEOTIDE SEQUENCE</scope>
    <source>
        <strain evidence="2">AH 44721</strain>
    </source>
</reference>
<evidence type="ECO:0000313" key="3">
    <source>
        <dbReference type="Proteomes" id="UP000724874"/>
    </source>
</evidence>
<accession>A0A9P5N7B9</accession>
<keyword evidence="3" id="KW-1185">Reference proteome</keyword>
<feature type="compositionally biased region" description="Basic residues" evidence="1">
    <location>
        <begin position="54"/>
        <end position="66"/>
    </location>
</feature>
<dbReference type="AlphaFoldDB" id="A0A9P5N7B9"/>
<evidence type="ECO:0000256" key="1">
    <source>
        <dbReference type="SAM" id="MobiDB-lite"/>
    </source>
</evidence>
<organism evidence="2 3">
    <name type="scientific">Gymnopilus junonius</name>
    <name type="common">Spectacular rustgill mushroom</name>
    <name type="synonym">Gymnopilus spectabilis subsp. junonius</name>
    <dbReference type="NCBI Taxonomy" id="109634"/>
    <lineage>
        <taxon>Eukaryota</taxon>
        <taxon>Fungi</taxon>
        <taxon>Dikarya</taxon>
        <taxon>Basidiomycota</taxon>
        <taxon>Agaricomycotina</taxon>
        <taxon>Agaricomycetes</taxon>
        <taxon>Agaricomycetidae</taxon>
        <taxon>Agaricales</taxon>
        <taxon>Agaricineae</taxon>
        <taxon>Hymenogastraceae</taxon>
        <taxon>Gymnopilus</taxon>
    </lineage>
</organism>
<evidence type="ECO:0000313" key="2">
    <source>
        <dbReference type="EMBL" id="KAF8867482.1"/>
    </source>
</evidence>
<protein>
    <submittedName>
        <fullName evidence="2">Uncharacterized protein</fullName>
    </submittedName>
</protein>
<proteinExistence type="predicted"/>
<feature type="non-terminal residue" evidence="2">
    <location>
        <position position="1"/>
    </location>
</feature>
<feature type="non-terminal residue" evidence="2">
    <location>
        <position position="75"/>
    </location>
</feature>
<dbReference type="EMBL" id="JADNYJ010001096">
    <property type="protein sequence ID" value="KAF8867482.1"/>
    <property type="molecule type" value="Genomic_DNA"/>
</dbReference>
<dbReference type="Proteomes" id="UP000724874">
    <property type="component" value="Unassembled WGS sequence"/>
</dbReference>